<dbReference type="SUPFAM" id="SSF52440">
    <property type="entry name" value="PreATP-grasp domain"/>
    <property type="match status" value="1"/>
</dbReference>
<dbReference type="HAMAP" id="MF_01928">
    <property type="entry name" value="PurK"/>
    <property type="match status" value="1"/>
</dbReference>
<dbReference type="FunFam" id="3.40.50.20:FF:000016">
    <property type="entry name" value="N5-carboxyaminoimidazole ribonucleotide synthase"/>
    <property type="match status" value="1"/>
</dbReference>
<evidence type="ECO:0000256" key="4">
    <source>
        <dbReference type="ARBA" id="ARBA00022840"/>
    </source>
</evidence>
<dbReference type="UniPathway" id="UPA00074">
    <property type="reaction ID" value="UER00942"/>
</dbReference>
<sequence length="383" mass="42341">MKQPMIIPGQTIGILGGGQLGRMMALSARAMGYRIAVLDPGHDNPLSQVADIAIQTAYDDPEGAERLADVSDVITYEFENVDLAVARQLEAKDLLPQGSGLLAVTQDRVNEKKALSKAGVKIASYEVIQTQEQLEKALQIIGYPSVLKTARGGYDGKGQLVIRRAEDMDQARALVDGTTVFVLEQWVPFQKELSIMIARSTQGEIKTFPVVENIHIHNILHQTIAPARISERVKSKAEQMALEISESLNLVGMLGVEMFMTADEEVYVNELAPRPHNSGHYTIEACETSQFEQHIRAICGWPLGSTEQLKPATMLNLLGQHMEAALTAIPQMANSHFHLYGKDEAKQNRKMGHITLLADTLDEALQRAEQLKIWNQENVEVTK</sequence>
<evidence type="ECO:0000256" key="6">
    <source>
        <dbReference type="RuleBase" id="RU361200"/>
    </source>
</evidence>
<comment type="caution">
    <text evidence="8">The sequence shown here is derived from an EMBL/GenBank/DDBJ whole genome shotgun (WGS) entry which is preliminary data.</text>
</comment>
<comment type="function">
    <text evidence="6">Catalyzes the ATP-dependent conversion of 5-aminoimidazole ribonucleotide (AIR) and HCO(3)- to N5-carboxyaminoimidazole ribonucleotide (N5-CAIR).</text>
</comment>
<dbReference type="Gene3D" id="3.30.1490.20">
    <property type="entry name" value="ATP-grasp fold, A domain"/>
    <property type="match status" value="1"/>
</dbReference>
<dbReference type="AlphaFoldDB" id="A0A8J2YGJ7"/>
<dbReference type="GO" id="GO:0034028">
    <property type="term" value="F:5-(carboxyamino)imidazole ribonucleotide synthase activity"/>
    <property type="evidence" value="ECO:0007669"/>
    <property type="project" value="UniProtKB-UniRule"/>
</dbReference>
<dbReference type="PROSITE" id="PS50975">
    <property type="entry name" value="ATP_GRASP"/>
    <property type="match status" value="1"/>
</dbReference>
<feature type="binding site" evidence="5">
    <location>
        <position position="148"/>
    </location>
    <ligand>
        <name>ATP</name>
        <dbReference type="ChEBI" id="CHEBI:30616"/>
    </ligand>
</feature>
<dbReference type="InterPro" id="IPR016185">
    <property type="entry name" value="PreATP-grasp_dom_sf"/>
</dbReference>
<reference evidence="8" key="2">
    <citation type="submission" date="2020-09" db="EMBL/GenBank/DDBJ databases">
        <authorList>
            <person name="Sun Q."/>
            <person name="Zhou Y."/>
        </authorList>
    </citation>
    <scope>NUCLEOTIDE SEQUENCE</scope>
    <source>
        <strain evidence="8">CGMCC 1.15371</strain>
    </source>
</reference>
<evidence type="ECO:0000259" key="7">
    <source>
        <dbReference type="PROSITE" id="PS50975"/>
    </source>
</evidence>
<keyword evidence="2 5" id="KW-0547">Nucleotide-binding</keyword>
<dbReference type="GO" id="GO:0006189">
    <property type="term" value="P:'de novo' IMP biosynthetic process"/>
    <property type="evidence" value="ECO:0007669"/>
    <property type="project" value="UniProtKB-UniRule"/>
</dbReference>
<feature type="binding site" evidence="5">
    <location>
        <begin position="153"/>
        <end position="159"/>
    </location>
    <ligand>
        <name>ATP</name>
        <dbReference type="ChEBI" id="CHEBI:30616"/>
    </ligand>
</feature>
<dbReference type="SUPFAM" id="SSF56059">
    <property type="entry name" value="Glutathione synthetase ATP-binding domain-like"/>
    <property type="match status" value="1"/>
</dbReference>
<dbReference type="Gene3D" id="3.30.470.20">
    <property type="entry name" value="ATP-grasp fold, B domain"/>
    <property type="match status" value="1"/>
</dbReference>
<dbReference type="NCBIfam" id="NF004679">
    <property type="entry name" value="PRK06019.1-5"/>
    <property type="match status" value="1"/>
</dbReference>
<name>A0A8J2YGJ7_9BACL</name>
<accession>A0A8J2YGJ7</accession>
<feature type="binding site" evidence="5">
    <location>
        <position position="192"/>
    </location>
    <ligand>
        <name>ATP</name>
        <dbReference type="ChEBI" id="CHEBI:30616"/>
    </ligand>
</feature>
<dbReference type="SUPFAM" id="SSF51246">
    <property type="entry name" value="Rudiment single hybrid motif"/>
    <property type="match status" value="1"/>
</dbReference>
<keyword evidence="3 5" id="KW-0658">Purine biosynthesis</keyword>
<comment type="catalytic activity">
    <reaction evidence="5 6">
        <text>5-amino-1-(5-phospho-beta-D-ribosyl)imidazole + hydrogencarbonate + ATP = 5-carboxyamino-1-(5-phospho-D-ribosyl)imidazole + ADP + phosphate + 2 H(+)</text>
        <dbReference type="Rhea" id="RHEA:19317"/>
        <dbReference type="ChEBI" id="CHEBI:15378"/>
        <dbReference type="ChEBI" id="CHEBI:17544"/>
        <dbReference type="ChEBI" id="CHEBI:30616"/>
        <dbReference type="ChEBI" id="CHEBI:43474"/>
        <dbReference type="ChEBI" id="CHEBI:58730"/>
        <dbReference type="ChEBI" id="CHEBI:137981"/>
        <dbReference type="ChEBI" id="CHEBI:456216"/>
        <dbReference type="EC" id="6.3.4.18"/>
    </reaction>
</comment>
<dbReference type="PANTHER" id="PTHR11609:SF5">
    <property type="entry name" value="PHOSPHORIBOSYLAMINOIMIDAZOLE CARBOXYLASE"/>
    <property type="match status" value="1"/>
</dbReference>
<dbReference type="GO" id="GO:0046872">
    <property type="term" value="F:metal ion binding"/>
    <property type="evidence" value="ECO:0007669"/>
    <property type="project" value="InterPro"/>
</dbReference>
<keyword evidence="1 5" id="KW-0436">Ligase</keyword>
<dbReference type="NCBIfam" id="NF004675">
    <property type="entry name" value="PRK06019.1-1"/>
    <property type="match status" value="1"/>
</dbReference>
<dbReference type="RefSeq" id="WP_188690958.1">
    <property type="nucleotide sequence ID" value="NZ_BMIR01000004.1"/>
</dbReference>
<dbReference type="FunFam" id="3.30.470.20:FF:000029">
    <property type="entry name" value="N5-carboxyaminoimidazole ribonucleotide synthase"/>
    <property type="match status" value="1"/>
</dbReference>
<organism evidence="8 9">
    <name type="scientific">Pullulanibacillus camelliae</name>
    <dbReference type="NCBI Taxonomy" id="1707096"/>
    <lineage>
        <taxon>Bacteria</taxon>
        <taxon>Bacillati</taxon>
        <taxon>Bacillota</taxon>
        <taxon>Bacilli</taxon>
        <taxon>Bacillales</taxon>
        <taxon>Sporolactobacillaceae</taxon>
        <taxon>Pullulanibacillus</taxon>
    </lineage>
</organism>
<comment type="pathway">
    <text evidence="5 6">Purine metabolism; IMP biosynthesis via de novo pathway; 5-amino-1-(5-phospho-D-ribosyl)imidazole-4-carboxylate from 5-amino-1-(5-phospho-D-ribosyl)imidazole (N5-CAIR route): step 1/2.</text>
</comment>
<dbReference type="NCBIfam" id="NF004676">
    <property type="entry name" value="PRK06019.1-2"/>
    <property type="match status" value="1"/>
</dbReference>
<dbReference type="Proteomes" id="UP000628775">
    <property type="component" value="Unassembled WGS sequence"/>
</dbReference>
<dbReference type="Pfam" id="PF17769">
    <property type="entry name" value="PurK_C"/>
    <property type="match status" value="1"/>
</dbReference>
<dbReference type="InterPro" id="IPR054350">
    <property type="entry name" value="PurT/PurK_preATP-grasp"/>
</dbReference>
<dbReference type="InterPro" id="IPR011761">
    <property type="entry name" value="ATP-grasp"/>
</dbReference>
<dbReference type="InterPro" id="IPR011054">
    <property type="entry name" value="Rudment_hybrid_motif"/>
</dbReference>
<proteinExistence type="inferred from homology"/>
<feature type="binding site" evidence="5">
    <location>
        <begin position="184"/>
        <end position="187"/>
    </location>
    <ligand>
        <name>ATP</name>
        <dbReference type="ChEBI" id="CHEBI:30616"/>
    </ligand>
</feature>
<comment type="subunit">
    <text evidence="5 6">Homodimer.</text>
</comment>
<dbReference type="PANTHER" id="PTHR11609">
    <property type="entry name" value="PURINE BIOSYNTHESIS PROTEIN 6/7, PUR6/7"/>
    <property type="match status" value="1"/>
</dbReference>
<dbReference type="Pfam" id="PF02222">
    <property type="entry name" value="ATP-grasp"/>
    <property type="match status" value="1"/>
</dbReference>
<feature type="binding site" evidence="5">
    <location>
        <position position="215"/>
    </location>
    <ligand>
        <name>ATP</name>
        <dbReference type="ChEBI" id="CHEBI:30616"/>
    </ligand>
</feature>
<dbReference type="NCBIfam" id="TIGR01161">
    <property type="entry name" value="purK"/>
    <property type="match status" value="1"/>
</dbReference>
<evidence type="ECO:0000256" key="3">
    <source>
        <dbReference type="ARBA" id="ARBA00022755"/>
    </source>
</evidence>
<feature type="binding site" evidence="5">
    <location>
        <begin position="269"/>
        <end position="270"/>
    </location>
    <ligand>
        <name>ATP</name>
        <dbReference type="ChEBI" id="CHEBI:30616"/>
    </ligand>
</feature>
<feature type="binding site" evidence="5">
    <location>
        <position position="108"/>
    </location>
    <ligand>
        <name>ATP</name>
        <dbReference type="ChEBI" id="CHEBI:30616"/>
    </ligand>
</feature>
<evidence type="ECO:0000313" key="9">
    <source>
        <dbReference type="Proteomes" id="UP000628775"/>
    </source>
</evidence>
<dbReference type="Pfam" id="PF22660">
    <property type="entry name" value="RS_preATP-grasp-like"/>
    <property type="match status" value="1"/>
</dbReference>
<dbReference type="GO" id="GO:0005829">
    <property type="term" value="C:cytosol"/>
    <property type="evidence" value="ECO:0007669"/>
    <property type="project" value="TreeGrafter"/>
</dbReference>
<dbReference type="InterPro" id="IPR003135">
    <property type="entry name" value="ATP-grasp_carboxylate-amine"/>
</dbReference>
<dbReference type="InterPro" id="IPR040686">
    <property type="entry name" value="PurK_C"/>
</dbReference>
<dbReference type="FunFam" id="3.30.1490.20:FF:000015">
    <property type="entry name" value="N5-carboxyaminoimidazole ribonucleotide synthase"/>
    <property type="match status" value="1"/>
</dbReference>
<dbReference type="InterPro" id="IPR005875">
    <property type="entry name" value="PurK"/>
</dbReference>
<dbReference type="InterPro" id="IPR013815">
    <property type="entry name" value="ATP_grasp_subdomain_1"/>
</dbReference>
<reference evidence="8" key="1">
    <citation type="journal article" date="2014" name="Int. J. Syst. Evol. Microbiol.">
        <title>Complete genome sequence of Corynebacterium casei LMG S-19264T (=DSM 44701T), isolated from a smear-ripened cheese.</title>
        <authorList>
            <consortium name="US DOE Joint Genome Institute (JGI-PGF)"/>
            <person name="Walter F."/>
            <person name="Albersmeier A."/>
            <person name="Kalinowski J."/>
            <person name="Ruckert C."/>
        </authorList>
    </citation>
    <scope>NUCLEOTIDE SEQUENCE</scope>
    <source>
        <strain evidence="8">CGMCC 1.15371</strain>
    </source>
</reference>
<evidence type="ECO:0000256" key="1">
    <source>
        <dbReference type="ARBA" id="ARBA00022598"/>
    </source>
</evidence>
<dbReference type="GO" id="GO:0004638">
    <property type="term" value="F:phosphoribosylaminoimidazole carboxylase activity"/>
    <property type="evidence" value="ECO:0007669"/>
    <property type="project" value="InterPro"/>
</dbReference>
<comment type="similarity">
    <text evidence="5 6">Belongs to the PurK/PurT family.</text>
</comment>
<evidence type="ECO:0000256" key="5">
    <source>
        <dbReference type="HAMAP-Rule" id="MF_01928"/>
    </source>
</evidence>
<gene>
    <name evidence="5 6 8" type="primary">purK</name>
    <name evidence="8" type="ORF">GCM10011391_13060</name>
</gene>
<comment type="function">
    <text evidence="5">Catalyzes the ATP-dependent conversion of 5-aminoimidazole ribonucleotide (AIR) and HCO(3)(-) to N5-carboxyaminoimidazole ribonucleotide (N5-CAIR).</text>
</comment>
<keyword evidence="4 5" id="KW-0067">ATP-binding</keyword>
<dbReference type="EMBL" id="BMIR01000004">
    <property type="protein sequence ID" value="GGE35694.1"/>
    <property type="molecule type" value="Genomic_DNA"/>
</dbReference>
<dbReference type="Gene3D" id="3.40.50.20">
    <property type="match status" value="1"/>
</dbReference>
<evidence type="ECO:0000313" key="8">
    <source>
        <dbReference type="EMBL" id="GGE35694.1"/>
    </source>
</evidence>
<feature type="domain" description="ATP-grasp" evidence="7">
    <location>
        <begin position="112"/>
        <end position="299"/>
    </location>
</feature>
<dbReference type="GO" id="GO:0005524">
    <property type="term" value="F:ATP binding"/>
    <property type="evidence" value="ECO:0007669"/>
    <property type="project" value="UniProtKB-UniRule"/>
</dbReference>
<keyword evidence="9" id="KW-1185">Reference proteome</keyword>
<dbReference type="EC" id="6.3.4.18" evidence="5 6"/>
<evidence type="ECO:0000256" key="2">
    <source>
        <dbReference type="ARBA" id="ARBA00022741"/>
    </source>
</evidence>
<protein>
    <recommendedName>
        <fullName evidence="5 6">N5-carboxyaminoimidazole ribonucleotide synthase</fullName>
        <shortName evidence="5 6">N5-CAIR synthase</shortName>
        <ecNumber evidence="5 6">6.3.4.18</ecNumber>
    </recommendedName>
    <alternativeName>
        <fullName evidence="5 6">5-(carboxyamino)imidazole ribonucleotide synthetase</fullName>
    </alternativeName>
</protein>